<dbReference type="SUPFAM" id="SSF51161">
    <property type="entry name" value="Trimeric LpxA-like enzymes"/>
    <property type="match status" value="1"/>
</dbReference>
<dbReference type="EMBL" id="CP018906">
    <property type="protein sequence ID" value="AQW21002.1"/>
    <property type="molecule type" value="Genomic_DNA"/>
</dbReference>
<dbReference type="RefSeq" id="WP_035166345.1">
    <property type="nucleotide sequence ID" value="NZ_CP018906.1"/>
</dbReference>
<evidence type="ECO:0000256" key="1">
    <source>
        <dbReference type="ARBA" id="ARBA00007274"/>
    </source>
</evidence>
<reference evidence="5 6" key="1">
    <citation type="journal article" date="2015" name="Genome Announc.">
        <title>Genome Sequence of Lactobacillus curieae CCTCC M 2011381T, a Novel Producer of Gamma-aminobutyric Acid.</title>
        <authorList>
            <person name="Wang Y."/>
            <person name="Wang Y."/>
            <person name="Lang C."/>
            <person name="Wei D."/>
            <person name="Xu P."/>
            <person name="Xie J."/>
        </authorList>
    </citation>
    <scope>NUCLEOTIDE SEQUENCE [LARGE SCALE GENOMIC DNA]</scope>
    <source>
        <strain evidence="5 6">CCTCC M 2011381</strain>
    </source>
</reference>
<evidence type="ECO:0000259" key="4">
    <source>
        <dbReference type="SMART" id="SM01266"/>
    </source>
</evidence>
<dbReference type="GO" id="GO:0008374">
    <property type="term" value="F:O-acyltransferase activity"/>
    <property type="evidence" value="ECO:0007669"/>
    <property type="project" value="TreeGrafter"/>
</dbReference>
<dbReference type="InterPro" id="IPR001451">
    <property type="entry name" value="Hexapep"/>
</dbReference>
<comment type="similarity">
    <text evidence="1">Belongs to the transferase hexapeptide repeat family.</text>
</comment>
<evidence type="ECO:0000313" key="5">
    <source>
        <dbReference type="EMBL" id="AQW21002.1"/>
    </source>
</evidence>
<dbReference type="InterPro" id="IPR011004">
    <property type="entry name" value="Trimer_LpxA-like_sf"/>
</dbReference>
<evidence type="ECO:0000256" key="2">
    <source>
        <dbReference type="ARBA" id="ARBA00022679"/>
    </source>
</evidence>
<gene>
    <name evidence="5" type="ORF">PL11_003250</name>
</gene>
<dbReference type="Proteomes" id="UP000030361">
    <property type="component" value="Chromosome"/>
</dbReference>
<dbReference type="SMART" id="SM01266">
    <property type="entry name" value="Mac"/>
    <property type="match status" value="1"/>
</dbReference>
<feature type="domain" description="Maltose/galactoside acetyltransferase" evidence="4">
    <location>
        <begin position="6"/>
        <end position="60"/>
    </location>
</feature>
<organism evidence="5 6">
    <name type="scientific">Lentilactobacillus curieae</name>
    <dbReference type="NCBI Taxonomy" id="1138822"/>
    <lineage>
        <taxon>Bacteria</taxon>
        <taxon>Bacillati</taxon>
        <taxon>Bacillota</taxon>
        <taxon>Bacilli</taxon>
        <taxon>Lactobacillales</taxon>
        <taxon>Lactobacillaceae</taxon>
        <taxon>Lentilactobacillus</taxon>
    </lineage>
</organism>
<name>A0A1S6QHC2_9LACO</name>
<accession>A0A1S6QHC2</accession>
<sequence length="193" mass="20984">MEKTAYQHMMDQELYDVNDEKLTADREKARIICDKMAALPITAKKEATELAKQLVGTSGDKITIMPRFICDYGYNIHVGDNFFANYDCILLDTCPITIGKNALLAPRVQIYAAGHPYNVEARTSWLGNGKPVTIGDNYWIGGNSIIVPGVTLGSNVIVGAGSVVTKSFGDNVVIAGDPARIVHHLDDEGNVID</sequence>
<keyword evidence="3" id="KW-0012">Acyltransferase</keyword>
<dbReference type="OrthoDB" id="9812571at2"/>
<evidence type="ECO:0000256" key="3">
    <source>
        <dbReference type="ARBA" id="ARBA00023315"/>
    </source>
</evidence>
<keyword evidence="6" id="KW-1185">Reference proteome</keyword>
<dbReference type="eggNOG" id="COG0110">
    <property type="taxonomic scope" value="Bacteria"/>
</dbReference>
<dbReference type="GO" id="GO:0005829">
    <property type="term" value="C:cytosol"/>
    <property type="evidence" value="ECO:0007669"/>
    <property type="project" value="TreeGrafter"/>
</dbReference>
<dbReference type="PANTHER" id="PTHR23416">
    <property type="entry name" value="SIALIC ACID SYNTHASE-RELATED"/>
    <property type="match status" value="1"/>
</dbReference>
<dbReference type="AlphaFoldDB" id="A0A1S6QHC2"/>
<dbReference type="InterPro" id="IPR051159">
    <property type="entry name" value="Hexapeptide_acetyltransf"/>
</dbReference>
<dbReference type="KEGG" id="lcu:PL11_003250"/>
<dbReference type="Pfam" id="PF14602">
    <property type="entry name" value="Hexapep_2"/>
    <property type="match status" value="1"/>
</dbReference>
<dbReference type="PANTHER" id="PTHR23416:SF23">
    <property type="entry name" value="ACETYLTRANSFERASE C18B11.09C-RELATED"/>
    <property type="match status" value="1"/>
</dbReference>
<keyword evidence="2 5" id="KW-0808">Transferase</keyword>
<dbReference type="Pfam" id="PF12464">
    <property type="entry name" value="Mac"/>
    <property type="match status" value="1"/>
</dbReference>
<protein>
    <submittedName>
        <fullName evidence="5">Maltose O-acetyltransferase</fullName>
    </submittedName>
</protein>
<dbReference type="GO" id="GO:0016407">
    <property type="term" value="F:acetyltransferase activity"/>
    <property type="evidence" value="ECO:0007669"/>
    <property type="project" value="InterPro"/>
</dbReference>
<evidence type="ECO:0000313" key="6">
    <source>
        <dbReference type="Proteomes" id="UP000030361"/>
    </source>
</evidence>
<dbReference type="Gene3D" id="2.160.10.10">
    <property type="entry name" value="Hexapeptide repeat proteins"/>
    <property type="match status" value="1"/>
</dbReference>
<proteinExistence type="inferred from homology"/>
<dbReference type="InterPro" id="IPR024688">
    <property type="entry name" value="Mac_dom"/>
</dbReference>
<dbReference type="CDD" id="cd03357">
    <property type="entry name" value="LbH_MAT_GAT"/>
    <property type="match status" value="1"/>
</dbReference>
<dbReference type="FunFam" id="2.160.10.10:FF:000025">
    <property type="entry name" value="Hexapeptide-repeat containing-acetyltransferase"/>
    <property type="match status" value="1"/>
</dbReference>